<evidence type="ECO:0000256" key="1">
    <source>
        <dbReference type="SAM" id="Phobius"/>
    </source>
</evidence>
<evidence type="ECO:0000313" key="2">
    <source>
        <dbReference type="EMBL" id="MBH9551936.1"/>
    </source>
</evidence>
<dbReference type="AlphaFoldDB" id="A0A931IUT0"/>
<keyword evidence="3" id="KW-1185">Reference proteome</keyword>
<keyword evidence="1" id="KW-0472">Membrane</keyword>
<dbReference type="EMBL" id="JAEDAL010000001">
    <property type="protein sequence ID" value="MBH9551936.1"/>
    <property type="molecule type" value="Genomic_DNA"/>
</dbReference>
<name>A0A931IUT0_9BURK</name>
<keyword evidence="1" id="KW-0812">Transmembrane</keyword>
<keyword evidence="1" id="KW-1133">Transmembrane helix</keyword>
<comment type="caution">
    <text evidence="2">The sequence shown here is derived from an EMBL/GenBank/DDBJ whole genome shotgun (WGS) entry which is preliminary data.</text>
</comment>
<sequence length="188" mass="21583">MKPDPFDDPPNAENDPLWLRRPLHERAIRIGFYLAVLGLLCLVMGPLGFVPWLFIMATAAGGVERLVLRLWGDARFHALKHRQGRHYSFAGHPLQIHDDGRDCWIAEASVRRLLKRQHDPALKARFSNQWRDSAELGLQGKGLWIKVSALHQHLADAPERMDPTRVRLRAYLDRDILQPAAKRRERAG</sequence>
<gene>
    <name evidence="2" type="ORF">I7X43_03645</name>
</gene>
<feature type="transmembrane region" description="Helical" evidence="1">
    <location>
        <begin position="30"/>
        <end position="47"/>
    </location>
</feature>
<reference evidence="2" key="1">
    <citation type="submission" date="2020-12" db="EMBL/GenBank/DDBJ databases">
        <title>The genome sequence of Inhella sp. 4Y17.</title>
        <authorList>
            <person name="Liu Y."/>
        </authorList>
    </citation>
    <scope>NUCLEOTIDE SEQUENCE</scope>
    <source>
        <strain evidence="2">4Y10</strain>
    </source>
</reference>
<accession>A0A931IUT0</accession>
<evidence type="ECO:0000313" key="3">
    <source>
        <dbReference type="Proteomes" id="UP000620139"/>
    </source>
</evidence>
<organism evidence="2 3">
    <name type="scientific">Inhella gelatinilytica</name>
    <dbReference type="NCBI Taxonomy" id="2795030"/>
    <lineage>
        <taxon>Bacteria</taxon>
        <taxon>Pseudomonadati</taxon>
        <taxon>Pseudomonadota</taxon>
        <taxon>Betaproteobacteria</taxon>
        <taxon>Burkholderiales</taxon>
        <taxon>Sphaerotilaceae</taxon>
        <taxon>Inhella</taxon>
    </lineage>
</organism>
<proteinExistence type="predicted"/>
<dbReference type="RefSeq" id="WP_198099524.1">
    <property type="nucleotide sequence ID" value="NZ_JAEDAL010000001.1"/>
</dbReference>
<protein>
    <submittedName>
        <fullName evidence="2">Uncharacterized protein</fullName>
    </submittedName>
</protein>
<dbReference type="Proteomes" id="UP000620139">
    <property type="component" value="Unassembled WGS sequence"/>
</dbReference>